<organism evidence="1 2">
    <name type="scientific">Ignelater luminosus</name>
    <name type="common">Cucubano</name>
    <name type="synonym">Pyrophorus luminosus</name>
    <dbReference type="NCBI Taxonomy" id="2038154"/>
    <lineage>
        <taxon>Eukaryota</taxon>
        <taxon>Metazoa</taxon>
        <taxon>Ecdysozoa</taxon>
        <taxon>Arthropoda</taxon>
        <taxon>Hexapoda</taxon>
        <taxon>Insecta</taxon>
        <taxon>Pterygota</taxon>
        <taxon>Neoptera</taxon>
        <taxon>Endopterygota</taxon>
        <taxon>Coleoptera</taxon>
        <taxon>Polyphaga</taxon>
        <taxon>Elateriformia</taxon>
        <taxon>Elateroidea</taxon>
        <taxon>Elateridae</taxon>
        <taxon>Agrypninae</taxon>
        <taxon>Pyrophorini</taxon>
        <taxon>Ignelater</taxon>
    </lineage>
</organism>
<dbReference type="AlphaFoldDB" id="A0A8K0GC64"/>
<dbReference type="EMBL" id="VTPC01007879">
    <property type="protein sequence ID" value="KAF2893581.1"/>
    <property type="molecule type" value="Genomic_DNA"/>
</dbReference>
<evidence type="ECO:0008006" key="3">
    <source>
        <dbReference type="Google" id="ProtNLM"/>
    </source>
</evidence>
<dbReference type="Pfam" id="PF06585">
    <property type="entry name" value="JHBP"/>
    <property type="match status" value="1"/>
</dbReference>
<dbReference type="Gene3D" id="3.15.10.30">
    <property type="entry name" value="Haemolymph juvenile hormone binding protein"/>
    <property type="match status" value="1"/>
</dbReference>
<gene>
    <name evidence="1" type="ORF">ILUMI_12588</name>
</gene>
<keyword evidence="2" id="KW-1185">Reference proteome</keyword>
<evidence type="ECO:0000313" key="2">
    <source>
        <dbReference type="Proteomes" id="UP000801492"/>
    </source>
</evidence>
<dbReference type="PANTHER" id="PTHR11008">
    <property type="entry name" value="PROTEIN TAKEOUT-LIKE PROTEIN"/>
    <property type="match status" value="1"/>
</dbReference>
<reference evidence="1" key="1">
    <citation type="submission" date="2019-08" db="EMBL/GenBank/DDBJ databases">
        <title>The genome of the North American firefly Photinus pyralis.</title>
        <authorList>
            <consortium name="Photinus pyralis genome working group"/>
            <person name="Fallon T.R."/>
            <person name="Sander Lower S.E."/>
            <person name="Weng J.-K."/>
        </authorList>
    </citation>
    <scope>NUCLEOTIDE SEQUENCE</scope>
    <source>
        <strain evidence="1">TRF0915ILg1</strain>
        <tissue evidence="1">Whole body</tissue>
    </source>
</reference>
<accession>A0A8K0GC64</accession>
<dbReference type="Proteomes" id="UP000801492">
    <property type="component" value="Unassembled WGS sequence"/>
</dbReference>
<sequence length="268" mass="29986">SNFISKESLYRDVLHGVTGVVQGGLNMISSTISRIVDGAGTVRDKVIRILEELRKYMQQGIPELGIPILEPLVIERIELNIASPKIGRIQGFANKVEVRGLSEFKIDYVNWDSRHRLTLNITFPRIDVNGKYGISGEISRMINIHGNGPFWLKLRGLSIGAIAQFSHDMSHDPPNYISAMRIGIKLKKINNNFSNLMNGTELGQLFNEVVSKVAPEALDMLWPEIEPGISRQVAGIINDKLKVFQLSGIIGRLLNFFTMKQGRINVHT</sequence>
<dbReference type="InterPro" id="IPR038606">
    <property type="entry name" value="To_sf"/>
</dbReference>
<dbReference type="SMART" id="SM00700">
    <property type="entry name" value="JHBP"/>
    <property type="match status" value="1"/>
</dbReference>
<dbReference type="OrthoDB" id="6380971at2759"/>
<feature type="non-terminal residue" evidence="1">
    <location>
        <position position="1"/>
    </location>
</feature>
<dbReference type="InterPro" id="IPR010562">
    <property type="entry name" value="Haemolymph_juvenile_hormone-bd"/>
</dbReference>
<name>A0A8K0GC64_IGNLU</name>
<protein>
    <recommendedName>
        <fullName evidence="3">Hemolymph juvenile hormone binding protein</fullName>
    </recommendedName>
</protein>
<evidence type="ECO:0000313" key="1">
    <source>
        <dbReference type="EMBL" id="KAF2893581.1"/>
    </source>
</evidence>
<proteinExistence type="predicted"/>
<dbReference type="PANTHER" id="PTHR11008:SF9">
    <property type="entry name" value="PROTEIN TAKEOUT-LIKE PROTEIN"/>
    <property type="match status" value="1"/>
</dbReference>
<comment type="caution">
    <text evidence="1">The sequence shown here is derived from an EMBL/GenBank/DDBJ whole genome shotgun (WGS) entry which is preliminary data.</text>
</comment>